<dbReference type="EMBL" id="JBANAX010000714">
    <property type="protein sequence ID" value="KAL1195979.1"/>
    <property type="molecule type" value="Genomic_DNA"/>
</dbReference>
<dbReference type="AlphaFoldDB" id="A0ABD0ZMV3"/>
<dbReference type="Proteomes" id="UP001558713">
    <property type="component" value="Unassembled WGS sequence"/>
</dbReference>
<dbReference type="PANTHER" id="PTHR33223:SF11">
    <property type="entry name" value="ELEMENT PROTEIN, PUTATIVE-RELATED"/>
    <property type="match status" value="1"/>
</dbReference>
<gene>
    <name evidence="3" type="ORF">V5N11_025151</name>
</gene>
<feature type="region of interest" description="Disordered" evidence="1">
    <location>
        <begin position="886"/>
        <end position="905"/>
    </location>
</feature>
<feature type="region of interest" description="Disordered" evidence="1">
    <location>
        <begin position="601"/>
        <end position="632"/>
    </location>
</feature>
<dbReference type="PANTHER" id="PTHR33223">
    <property type="entry name" value="CCHC-TYPE DOMAIN-CONTAINING PROTEIN"/>
    <property type="match status" value="1"/>
</dbReference>
<evidence type="ECO:0000313" key="4">
    <source>
        <dbReference type="Proteomes" id="UP001558713"/>
    </source>
</evidence>
<name>A0ABD0ZMV3_CARAN</name>
<feature type="region of interest" description="Disordered" evidence="1">
    <location>
        <begin position="365"/>
        <end position="404"/>
    </location>
</feature>
<feature type="compositionally biased region" description="Polar residues" evidence="1">
    <location>
        <begin position="365"/>
        <end position="384"/>
    </location>
</feature>
<accession>A0ABD0ZMV3</accession>
<proteinExistence type="predicted"/>
<comment type="caution">
    <text evidence="3">The sequence shown here is derived from an EMBL/GenBank/DDBJ whole genome shotgun (WGS) entry which is preliminary data.</text>
</comment>
<evidence type="ECO:0000259" key="2">
    <source>
        <dbReference type="Pfam" id="PF03732"/>
    </source>
</evidence>
<dbReference type="Gene3D" id="2.40.70.10">
    <property type="entry name" value="Acid Proteases"/>
    <property type="match status" value="1"/>
</dbReference>
<evidence type="ECO:0000256" key="1">
    <source>
        <dbReference type="SAM" id="MobiDB-lite"/>
    </source>
</evidence>
<feature type="compositionally biased region" description="Basic and acidic residues" evidence="1">
    <location>
        <begin position="77"/>
        <end position="86"/>
    </location>
</feature>
<feature type="compositionally biased region" description="Low complexity" evidence="1">
    <location>
        <begin position="393"/>
        <end position="404"/>
    </location>
</feature>
<evidence type="ECO:0000313" key="3">
    <source>
        <dbReference type="EMBL" id="KAL1195979.1"/>
    </source>
</evidence>
<sequence>MTERVTRSKRSGRLITLTNRELRDLERANRQQRLNPVIMDNQDEENLAAGNEQGNENVAAELQRLQQQMAQMQQRQRRQEQQREQQRAIGDIDNPHAFYRNRAAIVPPAVERQDFEIKPQMISLVKQHLFHGLPAEIPMDHIENFEEICSTTRSNGVSPDFLKCKLFPFSLADKASRWLKSLPPGSITNWNQCRSAFLDHFYTKTKTAALKNKISSFQQHSGEPFCEAWERFKEYRRECPHHGFTDENLLGIFYDGVDWDYRNALNAASNGDFMTKTKEGAYELIENLAVSSSSKSQEYDRSKKTSNMDNQKIDELTAKVNLLLKGNQRTVHFVDENGEPLYQEDDVDQQEVSYVNGQGFVQNRSFNQNYRNHPNLSYRSTNVENPMDQVYPQQSGNQNQQHSNVSFQKDFSQGFQGKQFVPYQAQNRFQGGNQQGQQFTNFQASTSSGNNSQDELKDMMKQLMLNQQKTANEINLKVDTMYSDLNSKYEAVCIHLKQLDTQTAQNAEAIKRQKGILPARSEQNPKNTQGAGPSHAQVNFIEDEALPQEKQLESMMKKILEGQARSASLVNDRLDVLDWKIANLSCEIQQEITSRMQFLSTSESSVSSRSDKSKQTANAKKKQSSSMPPQIGISLSTRQVPVSVAQISLKTVGSVGSSSCKLLPKLEDPGKFVVPCSVLGTEFKDSICDSGSTVNIMSLDIVRSLKLVDSIEPSKMTLRFADATVKTSKGCIMDLQVRVGDCLMHVDFQVVEMSQGSYMPLILGRTFLATAGAVVDLPNKRVCLSKVNTAVFYDAVPVCIWSPSGSYVTIENCKLEDTFTPKSGGELSNSKLILIPNKIVDDAIEYKLKSNGSTRPFSRVRALITPELKAKGHDAENDMMSKALILDLNPTPPDPGPSRDHRSHT</sequence>
<feature type="domain" description="Retrotransposon gag" evidence="2">
    <location>
        <begin position="165"/>
        <end position="258"/>
    </location>
</feature>
<dbReference type="CDD" id="cd00303">
    <property type="entry name" value="retropepsin_like"/>
    <property type="match status" value="1"/>
</dbReference>
<dbReference type="Pfam" id="PF03732">
    <property type="entry name" value="Retrotrans_gag"/>
    <property type="match status" value="1"/>
</dbReference>
<dbReference type="InterPro" id="IPR021109">
    <property type="entry name" value="Peptidase_aspartic_dom_sf"/>
</dbReference>
<reference evidence="3 4" key="1">
    <citation type="submission" date="2024-04" db="EMBL/GenBank/DDBJ databases">
        <title>Genome assembly C_amara_ONT_v2.</title>
        <authorList>
            <person name="Yant L."/>
            <person name="Moore C."/>
            <person name="Slenker M."/>
        </authorList>
    </citation>
    <scope>NUCLEOTIDE SEQUENCE [LARGE SCALE GENOMIC DNA]</scope>
    <source>
        <tissue evidence="3">Leaf</tissue>
    </source>
</reference>
<feature type="region of interest" description="Disordered" evidence="1">
    <location>
        <begin position="68"/>
        <end position="90"/>
    </location>
</feature>
<dbReference type="InterPro" id="IPR005162">
    <property type="entry name" value="Retrotrans_gag_dom"/>
</dbReference>
<protein>
    <recommendedName>
        <fullName evidence="2">Retrotransposon gag domain-containing protein</fullName>
    </recommendedName>
</protein>
<organism evidence="3 4">
    <name type="scientific">Cardamine amara subsp. amara</name>
    <dbReference type="NCBI Taxonomy" id="228776"/>
    <lineage>
        <taxon>Eukaryota</taxon>
        <taxon>Viridiplantae</taxon>
        <taxon>Streptophyta</taxon>
        <taxon>Embryophyta</taxon>
        <taxon>Tracheophyta</taxon>
        <taxon>Spermatophyta</taxon>
        <taxon>Magnoliopsida</taxon>
        <taxon>eudicotyledons</taxon>
        <taxon>Gunneridae</taxon>
        <taxon>Pentapetalae</taxon>
        <taxon>rosids</taxon>
        <taxon>malvids</taxon>
        <taxon>Brassicales</taxon>
        <taxon>Brassicaceae</taxon>
        <taxon>Cardamineae</taxon>
        <taxon>Cardamine</taxon>
    </lineage>
</organism>
<keyword evidence="4" id="KW-1185">Reference proteome</keyword>